<keyword evidence="4" id="KW-1185">Reference proteome</keyword>
<organism evidence="3 4">
    <name type="scientific">Kitasatospora atroaurantiaca</name>
    <dbReference type="NCBI Taxonomy" id="285545"/>
    <lineage>
        <taxon>Bacteria</taxon>
        <taxon>Bacillati</taxon>
        <taxon>Actinomycetota</taxon>
        <taxon>Actinomycetes</taxon>
        <taxon>Kitasatosporales</taxon>
        <taxon>Streptomycetaceae</taxon>
        <taxon>Kitasatospora</taxon>
    </lineage>
</organism>
<evidence type="ECO:0000259" key="2">
    <source>
        <dbReference type="SMART" id="SM00857"/>
    </source>
</evidence>
<protein>
    <submittedName>
        <fullName evidence="3">Resolvase-like protein</fullName>
    </submittedName>
</protein>
<dbReference type="SMART" id="SM00857">
    <property type="entry name" value="Resolvase"/>
    <property type="match status" value="1"/>
</dbReference>
<name>A0A561EJG2_9ACTN</name>
<evidence type="ECO:0000313" key="3">
    <source>
        <dbReference type="EMBL" id="TWE15750.1"/>
    </source>
</evidence>
<dbReference type="InterPro" id="IPR006119">
    <property type="entry name" value="Resolv_N"/>
</dbReference>
<dbReference type="EMBL" id="VIVR01000001">
    <property type="protein sequence ID" value="TWE15750.1"/>
    <property type="molecule type" value="Genomic_DNA"/>
</dbReference>
<dbReference type="GO" id="GO:0000150">
    <property type="term" value="F:DNA strand exchange activity"/>
    <property type="evidence" value="ECO:0007669"/>
    <property type="project" value="InterPro"/>
</dbReference>
<gene>
    <name evidence="3" type="ORF">FB465_0680</name>
</gene>
<dbReference type="Pfam" id="PF00239">
    <property type="entry name" value="Resolvase"/>
    <property type="match status" value="1"/>
</dbReference>
<proteinExistence type="predicted"/>
<feature type="domain" description="Resolvase/invertase-type recombinase catalytic" evidence="2">
    <location>
        <begin position="36"/>
        <end position="170"/>
    </location>
</feature>
<dbReference type="RefSeq" id="WP_211785711.1">
    <property type="nucleotide sequence ID" value="NZ_BAAABR010000004.1"/>
</dbReference>
<sequence length="262" mass="29245">MTISIWDDFEVPAHARGGRVTLNLYDELSAYRPKRPGAYLRTSSDRFGLEAGVDRQQEDTEDTRRHLRWGPFAKIYKENDTSAFKKRKITRDDGTIDWVVVRPQFRRLLADLADLVGGVIDAVIFYDLDRLVRRPRDLEDLIDIVEHTQRPAVGATGGRMPHGAQVRPGPHLARRHAPSSPPPFHPGYLPRLPATTLTTEAFSTVITPDSVEDEGGEGDVADPVGLSVTCGRVRHRCLSSAAVRSPRACTCRSRVLNMRLST</sequence>
<dbReference type="InterPro" id="IPR036162">
    <property type="entry name" value="Resolvase-like_N_sf"/>
</dbReference>
<reference evidence="3 4" key="1">
    <citation type="submission" date="2019-06" db="EMBL/GenBank/DDBJ databases">
        <title>Sequencing the genomes of 1000 actinobacteria strains.</title>
        <authorList>
            <person name="Klenk H.-P."/>
        </authorList>
    </citation>
    <scope>NUCLEOTIDE SEQUENCE [LARGE SCALE GENOMIC DNA]</scope>
    <source>
        <strain evidence="3 4">DSM 41649</strain>
    </source>
</reference>
<feature type="region of interest" description="Disordered" evidence="1">
    <location>
        <begin position="153"/>
        <end position="184"/>
    </location>
</feature>
<dbReference type="Gene3D" id="3.40.50.1390">
    <property type="entry name" value="Resolvase, N-terminal catalytic domain"/>
    <property type="match status" value="1"/>
</dbReference>
<accession>A0A561EJG2</accession>
<dbReference type="AlphaFoldDB" id="A0A561EJG2"/>
<dbReference type="Proteomes" id="UP000318416">
    <property type="component" value="Unassembled WGS sequence"/>
</dbReference>
<evidence type="ECO:0000313" key="4">
    <source>
        <dbReference type="Proteomes" id="UP000318416"/>
    </source>
</evidence>
<comment type="caution">
    <text evidence="3">The sequence shown here is derived from an EMBL/GenBank/DDBJ whole genome shotgun (WGS) entry which is preliminary data.</text>
</comment>
<dbReference type="CDD" id="cd00338">
    <property type="entry name" value="Ser_Recombinase"/>
    <property type="match status" value="1"/>
</dbReference>
<dbReference type="SUPFAM" id="SSF53041">
    <property type="entry name" value="Resolvase-like"/>
    <property type="match status" value="1"/>
</dbReference>
<dbReference type="GO" id="GO:0003677">
    <property type="term" value="F:DNA binding"/>
    <property type="evidence" value="ECO:0007669"/>
    <property type="project" value="InterPro"/>
</dbReference>
<evidence type="ECO:0000256" key="1">
    <source>
        <dbReference type="SAM" id="MobiDB-lite"/>
    </source>
</evidence>